<accession>A0A6G4ZZY1</accession>
<keyword evidence="1" id="KW-0732">Signal</keyword>
<reference evidence="2" key="1">
    <citation type="submission" date="2020-03" db="EMBL/GenBank/DDBJ databases">
        <title>A transcriptome and proteome of the tick Rhipicephalus microplus shaped by the genetic composition of its hosts and developmental stage.</title>
        <authorList>
            <person name="Garcia G.R."/>
            <person name="Ribeiro J.M.C."/>
            <person name="Maruyama S.R."/>
            <person name="Gardinasse L.G."/>
            <person name="Nelson K."/>
            <person name="Ferreira B.R."/>
            <person name="Andrade T.G."/>
            <person name="Santos I.K.F.M."/>
        </authorList>
    </citation>
    <scope>NUCLEOTIDE SEQUENCE</scope>
    <source>
        <strain evidence="2">NSGR</strain>
        <tissue evidence="2">Salivary glands</tissue>
    </source>
</reference>
<dbReference type="VEuPathDB" id="VectorBase:LOC119159942"/>
<organism evidence="2">
    <name type="scientific">Rhipicephalus microplus</name>
    <name type="common">Cattle tick</name>
    <name type="synonym">Boophilus microplus</name>
    <dbReference type="NCBI Taxonomy" id="6941"/>
    <lineage>
        <taxon>Eukaryota</taxon>
        <taxon>Metazoa</taxon>
        <taxon>Ecdysozoa</taxon>
        <taxon>Arthropoda</taxon>
        <taxon>Chelicerata</taxon>
        <taxon>Arachnida</taxon>
        <taxon>Acari</taxon>
        <taxon>Parasitiformes</taxon>
        <taxon>Ixodida</taxon>
        <taxon>Ixodoidea</taxon>
        <taxon>Ixodidae</taxon>
        <taxon>Rhipicephalinae</taxon>
        <taxon>Rhipicephalus</taxon>
        <taxon>Boophilus</taxon>
    </lineage>
</organism>
<sequence length="149" mass="16221">MGSTACTWVLLCIIAFLSVWAINFAQCSPLHAGDGYHGMSKQDADDVLEPSRVPCRCICVQISQPITPGSQLTWSYHTLSCEEASTVPCTLKSCTHGSVSYHARRFRRNAIGDIAKFIQVAIPGGDKLLDTLHSATKGKIGIKKEEILE</sequence>
<feature type="chain" id="PRO_5026174437" evidence="1">
    <location>
        <begin position="22"/>
        <end position="149"/>
    </location>
</feature>
<protein>
    <submittedName>
        <fullName evidence="2">Putative conserved secreted protein</fullName>
    </submittedName>
</protein>
<feature type="signal peptide" evidence="1">
    <location>
        <begin position="1"/>
        <end position="21"/>
    </location>
</feature>
<name>A0A6G4ZZY1_RHIMP</name>
<dbReference type="EMBL" id="GIKN01002052">
    <property type="protein sequence ID" value="NIE44325.1"/>
    <property type="molecule type" value="Transcribed_RNA"/>
</dbReference>
<evidence type="ECO:0000313" key="2">
    <source>
        <dbReference type="EMBL" id="NIE44325.1"/>
    </source>
</evidence>
<dbReference type="AlphaFoldDB" id="A0A6G4ZZY1"/>
<proteinExistence type="predicted"/>
<dbReference type="OrthoDB" id="6506979at2759"/>
<evidence type="ECO:0000256" key="1">
    <source>
        <dbReference type="SAM" id="SignalP"/>
    </source>
</evidence>